<dbReference type="GO" id="GO:0030145">
    <property type="term" value="F:manganese ion binding"/>
    <property type="evidence" value="ECO:0007669"/>
    <property type="project" value="UniProtKB-UniRule"/>
</dbReference>
<feature type="binding site" evidence="5">
    <location>
        <position position="290"/>
    </location>
    <ligand>
        <name>Mn(2+)</name>
        <dbReference type="ChEBI" id="CHEBI:29035"/>
        <label>2</label>
    </ligand>
</feature>
<dbReference type="GO" id="GO:0019556">
    <property type="term" value="P:L-histidine catabolic process to glutamate and formamide"/>
    <property type="evidence" value="ECO:0007669"/>
    <property type="project" value="UniProtKB-UniRule"/>
</dbReference>
<dbReference type="SUPFAM" id="SSF52768">
    <property type="entry name" value="Arginase/deacetylase"/>
    <property type="match status" value="1"/>
</dbReference>
<evidence type="ECO:0000256" key="7">
    <source>
        <dbReference type="PROSITE-ProRule" id="PRU00742"/>
    </source>
</evidence>
<sequence length="360" mass="37400">MTETTPQTRTFEWTGRTDGPGPEHARWHSTVQTAPLEQLLDGAAPAAGQVPGRDANAQGTDASPAPAGGTAGSGAAAERPAVDLIGFSSDAGVARNKGRVGAAEGPDALRTGLASLAIREPRTLTDFGTIVVADDAGLEPGQDRLSDAVAGSVRRGAVPCVLGGGHETAWGTFRGLRAELAAKAEQAGTRTPRLGILNLDQHFDLREEDRPTSGTPFRQIAELLKAAGEDFVYGVVGLSEVNNTTAGFETAEALGVRVLLDVDCTVQAAVRFARELIDSVDALYMTLDLDVLPASVAPGVSAPAGYGVNLDIIRAVMLEAARSGKLAGFDVVELNPRFDTDSRTARTAARLIDDVVRALA</sequence>
<name>A0AAE4C699_9MICC</name>
<dbReference type="EMBL" id="JAVDUI010000001">
    <property type="protein sequence ID" value="MDR6891922.1"/>
    <property type="molecule type" value="Genomic_DNA"/>
</dbReference>
<feature type="binding site" evidence="5">
    <location>
        <position position="202"/>
    </location>
    <ligand>
        <name>Mn(2+)</name>
        <dbReference type="ChEBI" id="CHEBI:29035"/>
        <label>2</label>
    </ligand>
</feature>
<feature type="compositionally biased region" description="Polar residues" evidence="9">
    <location>
        <begin position="1"/>
        <end position="11"/>
    </location>
</feature>
<dbReference type="InterPro" id="IPR020855">
    <property type="entry name" value="Ureohydrolase_Mn_BS"/>
</dbReference>
<evidence type="ECO:0000256" key="6">
    <source>
        <dbReference type="NCBIfam" id="TIGR01227"/>
    </source>
</evidence>
<evidence type="ECO:0000256" key="8">
    <source>
        <dbReference type="RuleBase" id="RU003684"/>
    </source>
</evidence>
<feature type="region of interest" description="Disordered" evidence="9">
    <location>
        <begin position="1"/>
        <end position="28"/>
    </location>
</feature>
<comment type="caution">
    <text evidence="10">The sequence shown here is derived from an EMBL/GenBank/DDBJ whole genome shotgun (WGS) entry which is preliminary data.</text>
</comment>
<dbReference type="GO" id="GO:0008783">
    <property type="term" value="F:agmatinase activity"/>
    <property type="evidence" value="ECO:0007669"/>
    <property type="project" value="TreeGrafter"/>
</dbReference>
<evidence type="ECO:0000256" key="1">
    <source>
        <dbReference type="ARBA" id="ARBA00022723"/>
    </source>
</evidence>
<evidence type="ECO:0000256" key="9">
    <source>
        <dbReference type="SAM" id="MobiDB-lite"/>
    </source>
</evidence>
<reference evidence="10" key="1">
    <citation type="submission" date="2023-07" db="EMBL/GenBank/DDBJ databases">
        <title>Sequencing the genomes of 1000 actinobacteria strains.</title>
        <authorList>
            <person name="Klenk H.-P."/>
        </authorList>
    </citation>
    <scope>NUCLEOTIDE SEQUENCE</scope>
    <source>
        <strain evidence="10">DSM 13988</strain>
    </source>
</reference>
<dbReference type="HAMAP" id="MF_00737">
    <property type="entry name" value="Formimidoylglutam"/>
    <property type="match status" value="1"/>
</dbReference>
<organism evidence="10 11">
    <name type="scientific">Falsarthrobacter nasiphocae</name>
    <dbReference type="NCBI Taxonomy" id="189863"/>
    <lineage>
        <taxon>Bacteria</taxon>
        <taxon>Bacillati</taxon>
        <taxon>Actinomycetota</taxon>
        <taxon>Actinomycetes</taxon>
        <taxon>Micrococcales</taxon>
        <taxon>Micrococcaceae</taxon>
        <taxon>Falsarthrobacter</taxon>
    </lineage>
</organism>
<dbReference type="GO" id="GO:0033389">
    <property type="term" value="P:putrescine biosynthetic process from arginine, via agmatine"/>
    <property type="evidence" value="ECO:0007669"/>
    <property type="project" value="TreeGrafter"/>
</dbReference>
<feature type="binding site" evidence="5">
    <location>
        <position position="288"/>
    </location>
    <ligand>
        <name>Mn(2+)</name>
        <dbReference type="ChEBI" id="CHEBI:29035"/>
        <label>1</label>
    </ligand>
</feature>
<dbReference type="Proteomes" id="UP001247307">
    <property type="component" value="Unassembled WGS sequence"/>
</dbReference>
<dbReference type="Pfam" id="PF00491">
    <property type="entry name" value="Arginase"/>
    <property type="match status" value="1"/>
</dbReference>
<dbReference type="CDD" id="cd09988">
    <property type="entry name" value="Formimidoylglutamase"/>
    <property type="match status" value="1"/>
</dbReference>
<dbReference type="PROSITE" id="PS51409">
    <property type="entry name" value="ARGINASE_2"/>
    <property type="match status" value="1"/>
</dbReference>
<keyword evidence="3 5" id="KW-0369">Histidine metabolism</keyword>
<dbReference type="PANTHER" id="PTHR11358">
    <property type="entry name" value="ARGINASE/AGMATINASE"/>
    <property type="match status" value="1"/>
</dbReference>
<dbReference type="PANTHER" id="PTHR11358:SF35">
    <property type="entry name" value="FORMIMIDOYLGLUTAMASE"/>
    <property type="match status" value="1"/>
</dbReference>
<feature type="binding site" evidence="5">
    <location>
        <position position="200"/>
    </location>
    <ligand>
        <name>Mn(2+)</name>
        <dbReference type="ChEBI" id="CHEBI:29035"/>
        <label>1</label>
    </ligand>
</feature>
<dbReference type="PROSITE" id="PS01053">
    <property type="entry name" value="ARGINASE_1"/>
    <property type="match status" value="1"/>
</dbReference>
<protein>
    <recommendedName>
        <fullName evidence="5 6">Formimidoylglutamase</fullName>
        <ecNumber evidence="5 6">3.5.3.8</ecNumber>
    </recommendedName>
    <alternativeName>
        <fullName evidence="5">Formiminoglutamase</fullName>
    </alternativeName>
    <alternativeName>
        <fullName evidence="5">Formiminoglutamate hydrolase</fullName>
    </alternativeName>
</protein>
<dbReference type="Gene3D" id="3.40.800.10">
    <property type="entry name" value="Ureohydrolase domain"/>
    <property type="match status" value="1"/>
</dbReference>
<comment type="catalytic activity">
    <reaction evidence="5">
        <text>N-formimidoyl-L-glutamate + H2O = formamide + L-glutamate</text>
        <dbReference type="Rhea" id="RHEA:22492"/>
        <dbReference type="ChEBI" id="CHEBI:15377"/>
        <dbReference type="ChEBI" id="CHEBI:16397"/>
        <dbReference type="ChEBI" id="CHEBI:29985"/>
        <dbReference type="ChEBI" id="CHEBI:58928"/>
        <dbReference type="EC" id="3.5.3.8"/>
    </reaction>
</comment>
<evidence type="ECO:0000256" key="5">
    <source>
        <dbReference type="HAMAP-Rule" id="MF_00737"/>
    </source>
</evidence>
<dbReference type="EC" id="3.5.3.8" evidence="5 6"/>
<feature type="binding site" evidence="5">
    <location>
        <position position="200"/>
    </location>
    <ligand>
        <name>Mn(2+)</name>
        <dbReference type="ChEBI" id="CHEBI:29035"/>
        <label>2</label>
    </ligand>
</feature>
<comment type="similarity">
    <text evidence="5 7 8">Belongs to the arginase family.</text>
</comment>
<dbReference type="AlphaFoldDB" id="A0AAE4C699"/>
<dbReference type="InterPro" id="IPR023696">
    <property type="entry name" value="Ureohydrolase_dom_sf"/>
</dbReference>
<comment type="function">
    <text evidence="5">Catalyzes the conversion of N-formimidoyl-L-glutamate to L-glutamate and formamide.</text>
</comment>
<accession>A0AAE4C699</accession>
<evidence type="ECO:0000313" key="11">
    <source>
        <dbReference type="Proteomes" id="UP001247307"/>
    </source>
</evidence>
<keyword evidence="2 5" id="KW-0378">Hydrolase</keyword>
<feature type="binding site" evidence="5">
    <location>
        <position position="166"/>
    </location>
    <ligand>
        <name>Mn(2+)</name>
        <dbReference type="ChEBI" id="CHEBI:29035"/>
        <label>1</label>
    </ligand>
</feature>
<dbReference type="GO" id="GO:0050415">
    <property type="term" value="F:formimidoylglutamase activity"/>
    <property type="evidence" value="ECO:0007669"/>
    <property type="project" value="UniProtKB-UniRule"/>
</dbReference>
<feature type="binding site" evidence="5">
    <location>
        <position position="288"/>
    </location>
    <ligand>
        <name>Mn(2+)</name>
        <dbReference type="ChEBI" id="CHEBI:29035"/>
        <label>2</label>
    </ligand>
</feature>
<dbReference type="NCBIfam" id="TIGR01227">
    <property type="entry name" value="hutG"/>
    <property type="match status" value="1"/>
</dbReference>
<gene>
    <name evidence="5" type="primary">hutG</name>
    <name evidence="10" type="ORF">J2S35_000862</name>
</gene>
<evidence type="ECO:0000256" key="2">
    <source>
        <dbReference type="ARBA" id="ARBA00022801"/>
    </source>
</evidence>
<feature type="compositionally biased region" description="Low complexity" evidence="9">
    <location>
        <begin position="59"/>
        <end position="76"/>
    </location>
</feature>
<evidence type="ECO:0000256" key="4">
    <source>
        <dbReference type="ARBA" id="ARBA00023211"/>
    </source>
</evidence>
<keyword evidence="11" id="KW-1185">Reference proteome</keyword>
<evidence type="ECO:0000313" key="10">
    <source>
        <dbReference type="EMBL" id="MDR6891922.1"/>
    </source>
</evidence>
<dbReference type="RefSeq" id="WP_309850244.1">
    <property type="nucleotide sequence ID" value="NZ_BAAAIU010000041.1"/>
</dbReference>
<evidence type="ECO:0000256" key="3">
    <source>
        <dbReference type="ARBA" id="ARBA00022808"/>
    </source>
</evidence>
<feature type="binding site" evidence="5">
    <location>
        <position position="204"/>
    </location>
    <ligand>
        <name>Mn(2+)</name>
        <dbReference type="ChEBI" id="CHEBI:29035"/>
        <label>1</label>
    </ligand>
</feature>
<keyword evidence="4 5" id="KW-0464">Manganese</keyword>
<feature type="region of interest" description="Disordered" evidence="9">
    <location>
        <begin position="46"/>
        <end position="76"/>
    </location>
</feature>
<dbReference type="PRINTS" id="PR00116">
    <property type="entry name" value="ARGINASE"/>
</dbReference>
<comment type="pathway">
    <text evidence="5">Amino-acid degradation; L-histidine degradation into L-glutamate; L-glutamate from N-formimidoyl-L-glutamate (hydrolase route): step 1/1.</text>
</comment>
<keyword evidence="1 5" id="KW-0479">Metal-binding</keyword>
<proteinExistence type="inferred from homology"/>
<dbReference type="InterPro" id="IPR006035">
    <property type="entry name" value="Ureohydrolase"/>
</dbReference>
<comment type="cofactor">
    <cofactor evidence="5">
        <name>Mn(2+)</name>
        <dbReference type="ChEBI" id="CHEBI:29035"/>
    </cofactor>
    <text evidence="5">Binds 2 manganese ions per subunit.</text>
</comment>
<dbReference type="InterPro" id="IPR005923">
    <property type="entry name" value="HutG"/>
</dbReference>